<evidence type="ECO:0000313" key="2">
    <source>
        <dbReference type="Proteomes" id="UP001177260"/>
    </source>
</evidence>
<protein>
    <submittedName>
        <fullName evidence="1">Uncharacterized protein</fullName>
    </submittedName>
</protein>
<comment type="caution">
    <text evidence="1">The sequence shown here is derived from an EMBL/GenBank/DDBJ whole genome shotgun (WGS) entry which is preliminary data.</text>
</comment>
<dbReference type="Proteomes" id="UP001177260">
    <property type="component" value="Unassembled WGS sequence"/>
</dbReference>
<dbReference type="EMBL" id="JAOPJF010000037">
    <property type="protein sequence ID" value="KAK1143689.1"/>
    <property type="molecule type" value="Genomic_DNA"/>
</dbReference>
<gene>
    <name evidence="1" type="ORF">N8T08_006089</name>
</gene>
<name>A0ACC3B0U9_9EURO</name>
<evidence type="ECO:0000313" key="1">
    <source>
        <dbReference type="EMBL" id="KAK1143689.1"/>
    </source>
</evidence>
<accession>A0ACC3B0U9</accession>
<proteinExistence type="predicted"/>
<organism evidence="1 2">
    <name type="scientific">Aspergillus melleus</name>
    <dbReference type="NCBI Taxonomy" id="138277"/>
    <lineage>
        <taxon>Eukaryota</taxon>
        <taxon>Fungi</taxon>
        <taxon>Dikarya</taxon>
        <taxon>Ascomycota</taxon>
        <taxon>Pezizomycotina</taxon>
        <taxon>Eurotiomycetes</taxon>
        <taxon>Eurotiomycetidae</taxon>
        <taxon>Eurotiales</taxon>
        <taxon>Aspergillaceae</taxon>
        <taxon>Aspergillus</taxon>
        <taxon>Aspergillus subgen. Circumdati</taxon>
    </lineage>
</organism>
<keyword evidence="2" id="KW-1185">Reference proteome</keyword>
<reference evidence="1 2" key="1">
    <citation type="journal article" date="2023" name="ACS Omega">
        <title>Identification of the Neoaspergillic Acid Biosynthesis Gene Cluster by Establishing an In Vitro CRISPR-Ribonucleoprotein Genetic System in Aspergillus melleus.</title>
        <authorList>
            <person name="Yuan B."/>
            <person name="Grau M.F."/>
            <person name="Murata R.M."/>
            <person name="Torok T."/>
            <person name="Venkateswaran K."/>
            <person name="Stajich J.E."/>
            <person name="Wang C.C.C."/>
        </authorList>
    </citation>
    <scope>NUCLEOTIDE SEQUENCE [LARGE SCALE GENOMIC DNA]</scope>
    <source>
        <strain evidence="1 2">IMV 1140</strain>
    </source>
</reference>
<sequence>MVLRPVTSPFTPEFDTLVHEQLQKWQVPGLTVAIVHGSSTYSKTWKPLSLFKDCCARSERTVSPWELAGVWDHGGIGSGEEVGVRQDGECSGCECVERELYLYLIERLVGSSGPSESPSESPSHSQSQLRSVYVTIKHKR</sequence>